<feature type="domain" description="TauD/TfdA-like" evidence="5">
    <location>
        <begin position="71"/>
        <end position="332"/>
    </location>
</feature>
<evidence type="ECO:0000256" key="4">
    <source>
        <dbReference type="ARBA" id="ARBA00023194"/>
    </source>
</evidence>
<sequence>MRIRLRRITHPCFSASRHIIFRAIFRGDLFRLETFQVLPSAIEGEDAPSASQVNSPTDGFDPVRVSVSEKLRNYLTADDVTSADRTAARAELDELARTHLYAGAGVLVLTGLRPGQARGERAVVRVTRLLGEPMPQNREGTLVREVRDRGASISQRGRVRYSDTRFGGDLHTDGAEAPLPAPDVFTLFCVRQSVDGGALRCVHVRDLERLLSDDVLATLREPFHFDRRGDQRDGAGPTTVKPVLFTQHDRPSITYLRSYIEQGHDHPGVPDLTERQLKALDALDAAVDACAEAVVGKLNEGELALFDNLSVLHGRTEFQDAPDYTRLLLRTWVRRDLPAAS</sequence>
<dbReference type="PANTHER" id="PTHR10696">
    <property type="entry name" value="GAMMA-BUTYROBETAINE HYDROXYLASE-RELATED"/>
    <property type="match status" value="1"/>
</dbReference>
<dbReference type="GO" id="GO:0017000">
    <property type="term" value="P:antibiotic biosynthetic process"/>
    <property type="evidence" value="ECO:0007669"/>
    <property type="project" value="UniProtKB-KW"/>
</dbReference>
<dbReference type="OrthoDB" id="5491415at2"/>
<gene>
    <name evidence="6" type="ORF">CP975_03155</name>
</gene>
<accession>A0A5J6HED0</accession>
<keyword evidence="7" id="KW-1185">Reference proteome</keyword>
<keyword evidence="4" id="KW-0045">Antibiotic biosynthesis</keyword>
<keyword evidence="3" id="KW-0408">Iron</keyword>
<dbReference type="Proteomes" id="UP000326553">
    <property type="component" value="Chromosome"/>
</dbReference>
<reference evidence="6 7" key="1">
    <citation type="submission" date="2017-09" db="EMBL/GenBank/DDBJ databases">
        <authorList>
            <person name="Lee N."/>
            <person name="Cho B.-K."/>
        </authorList>
    </citation>
    <scope>NUCLEOTIDE SEQUENCE [LARGE SCALE GENOMIC DNA]</scope>
    <source>
        <strain evidence="6 7">ATCC 12461</strain>
    </source>
</reference>
<organism evidence="6 7">
    <name type="scientific">Streptomyces alboniger</name>
    <dbReference type="NCBI Taxonomy" id="132473"/>
    <lineage>
        <taxon>Bacteria</taxon>
        <taxon>Bacillati</taxon>
        <taxon>Actinomycetota</taxon>
        <taxon>Actinomycetes</taxon>
        <taxon>Kitasatosporales</taxon>
        <taxon>Streptomycetaceae</taxon>
        <taxon>Streptomyces</taxon>
        <taxon>Streptomyces aurantiacus group</taxon>
    </lineage>
</organism>
<comment type="cofactor">
    <cofactor evidence="1">
        <name>Fe(2+)</name>
        <dbReference type="ChEBI" id="CHEBI:29033"/>
    </cofactor>
</comment>
<dbReference type="Pfam" id="PF02668">
    <property type="entry name" value="TauD"/>
    <property type="match status" value="1"/>
</dbReference>
<evidence type="ECO:0000256" key="2">
    <source>
        <dbReference type="ARBA" id="ARBA00023002"/>
    </source>
</evidence>
<dbReference type="AlphaFoldDB" id="A0A5J6HED0"/>
<keyword evidence="2" id="KW-0560">Oxidoreductase</keyword>
<dbReference type="SUPFAM" id="SSF51197">
    <property type="entry name" value="Clavaminate synthase-like"/>
    <property type="match status" value="1"/>
</dbReference>
<dbReference type="EMBL" id="CP023695">
    <property type="protein sequence ID" value="QEV16634.1"/>
    <property type="molecule type" value="Genomic_DNA"/>
</dbReference>
<evidence type="ECO:0000259" key="5">
    <source>
        <dbReference type="Pfam" id="PF02668"/>
    </source>
</evidence>
<name>A0A5J6HED0_STRAD</name>
<proteinExistence type="predicted"/>
<dbReference type="InterPro" id="IPR050411">
    <property type="entry name" value="AlphaKG_dependent_hydroxylases"/>
</dbReference>
<protein>
    <recommendedName>
        <fullName evidence="5">TauD/TfdA-like domain-containing protein</fullName>
    </recommendedName>
</protein>
<dbReference type="InterPro" id="IPR003819">
    <property type="entry name" value="TauD/TfdA-like"/>
</dbReference>
<dbReference type="InterPro" id="IPR042098">
    <property type="entry name" value="TauD-like_sf"/>
</dbReference>
<evidence type="ECO:0000313" key="6">
    <source>
        <dbReference type="EMBL" id="QEV16634.1"/>
    </source>
</evidence>
<dbReference type="Gene3D" id="3.60.130.10">
    <property type="entry name" value="Clavaminate synthase-like"/>
    <property type="match status" value="1"/>
</dbReference>
<evidence type="ECO:0000313" key="7">
    <source>
        <dbReference type="Proteomes" id="UP000326553"/>
    </source>
</evidence>
<dbReference type="GO" id="GO:0016491">
    <property type="term" value="F:oxidoreductase activity"/>
    <property type="evidence" value="ECO:0007669"/>
    <property type="project" value="UniProtKB-KW"/>
</dbReference>
<dbReference type="PANTHER" id="PTHR10696:SF56">
    <property type="entry name" value="TAUD_TFDA-LIKE DOMAIN-CONTAINING PROTEIN"/>
    <property type="match status" value="1"/>
</dbReference>
<dbReference type="KEGG" id="salw:CP975_03155"/>
<evidence type="ECO:0000256" key="1">
    <source>
        <dbReference type="ARBA" id="ARBA00001954"/>
    </source>
</evidence>
<evidence type="ECO:0000256" key="3">
    <source>
        <dbReference type="ARBA" id="ARBA00023004"/>
    </source>
</evidence>